<dbReference type="EMBL" id="JAUTXT010000002">
    <property type="protein sequence ID" value="KAK3679281.1"/>
    <property type="molecule type" value="Genomic_DNA"/>
</dbReference>
<name>A0AAE0WWU6_9PEZI</name>
<feature type="compositionally biased region" description="Polar residues" evidence="1">
    <location>
        <begin position="34"/>
        <end position="56"/>
    </location>
</feature>
<protein>
    <submittedName>
        <fullName evidence="2">Uncharacterized protein</fullName>
    </submittedName>
</protein>
<reference evidence="2" key="1">
    <citation type="submission" date="2023-07" db="EMBL/GenBank/DDBJ databases">
        <title>Black Yeasts Isolated from many extreme environments.</title>
        <authorList>
            <person name="Coleine C."/>
            <person name="Stajich J.E."/>
            <person name="Selbmann L."/>
        </authorList>
    </citation>
    <scope>NUCLEOTIDE SEQUENCE</scope>
    <source>
        <strain evidence="2">CCFEE 5485</strain>
    </source>
</reference>
<feature type="compositionally biased region" description="Pro residues" evidence="1">
    <location>
        <begin position="1"/>
        <end position="17"/>
    </location>
</feature>
<organism evidence="2 3">
    <name type="scientific">Recurvomyces mirabilis</name>
    <dbReference type="NCBI Taxonomy" id="574656"/>
    <lineage>
        <taxon>Eukaryota</taxon>
        <taxon>Fungi</taxon>
        <taxon>Dikarya</taxon>
        <taxon>Ascomycota</taxon>
        <taxon>Pezizomycotina</taxon>
        <taxon>Dothideomycetes</taxon>
        <taxon>Dothideomycetidae</taxon>
        <taxon>Mycosphaerellales</taxon>
        <taxon>Teratosphaeriaceae</taxon>
        <taxon>Recurvomyces</taxon>
    </lineage>
</organism>
<comment type="caution">
    <text evidence="2">The sequence shown here is derived from an EMBL/GenBank/DDBJ whole genome shotgun (WGS) entry which is preliminary data.</text>
</comment>
<evidence type="ECO:0000313" key="2">
    <source>
        <dbReference type="EMBL" id="KAK3679281.1"/>
    </source>
</evidence>
<gene>
    <name evidence="2" type="ORF">LTR78_000842</name>
</gene>
<feature type="compositionally biased region" description="Acidic residues" evidence="1">
    <location>
        <begin position="331"/>
        <end position="344"/>
    </location>
</feature>
<feature type="compositionally biased region" description="Low complexity" evidence="1">
    <location>
        <begin position="367"/>
        <end position="380"/>
    </location>
</feature>
<evidence type="ECO:0000313" key="3">
    <source>
        <dbReference type="Proteomes" id="UP001274830"/>
    </source>
</evidence>
<proteinExistence type="predicted"/>
<feature type="region of interest" description="Disordered" evidence="1">
    <location>
        <begin position="1"/>
        <end position="147"/>
    </location>
</feature>
<evidence type="ECO:0000256" key="1">
    <source>
        <dbReference type="SAM" id="MobiDB-lite"/>
    </source>
</evidence>
<accession>A0AAE0WWU6</accession>
<feature type="region of interest" description="Disordered" evidence="1">
    <location>
        <begin position="272"/>
        <end position="461"/>
    </location>
</feature>
<sequence>MPSTPPPPTRIRTPPAPLHGDNYEPYSPRRSTRRTAQSNPYSSFNTDRSPRTNGLRHTTPPPTVKKTRFARHNTQLSSPPSSSASPAQTRLAGHNNHKTPKKLLSGRASHGANNSDSDHAGPSSSLAPHTLDPVTMLPTPSRTPRKRNITAMNSSARILNFEPQDPNDVMPASRKIKKHGRFNSMNAFDLFDEDRPQRSSAIAIFTDTNARVPELDETEDNPFVGPKSITTRPQRSSRRARTAEVDAMEEAARNDEGVIYVFRGKKMFRRFSDPETDRSSSPATDLGEASEQRTLRRQAGAAAQRPLTRSSIKPRLLFPNEDEIRAREQSADEVDEEAMTDIEMSDSHDHVQNRPVGQTPTRGRFGGKPATPPTTGRATRLSNMKGSPTIPTPILEEDEPEPMSVGTDDSFGGSAGPRKGRKSPFDSWQRTKAGGRKRAGEPSEEAVIGKRTRSAAIGSPA</sequence>
<feature type="compositionally biased region" description="Low complexity" evidence="1">
    <location>
        <begin position="77"/>
        <end position="87"/>
    </location>
</feature>
<dbReference type="Proteomes" id="UP001274830">
    <property type="component" value="Unassembled WGS sequence"/>
</dbReference>
<feature type="region of interest" description="Disordered" evidence="1">
    <location>
        <begin position="216"/>
        <end position="247"/>
    </location>
</feature>
<dbReference type="AlphaFoldDB" id="A0AAE0WWU6"/>
<keyword evidence="3" id="KW-1185">Reference proteome</keyword>